<gene>
    <name evidence="1" type="ORF">LCGC14_1214920</name>
</gene>
<dbReference type="EMBL" id="LAZR01006350">
    <property type="protein sequence ID" value="KKM92781.1"/>
    <property type="molecule type" value="Genomic_DNA"/>
</dbReference>
<comment type="caution">
    <text evidence="1">The sequence shown here is derived from an EMBL/GenBank/DDBJ whole genome shotgun (WGS) entry which is preliminary data.</text>
</comment>
<proteinExistence type="predicted"/>
<organism evidence="1">
    <name type="scientific">marine sediment metagenome</name>
    <dbReference type="NCBI Taxonomy" id="412755"/>
    <lineage>
        <taxon>unclassified sequences</taxon>
        <taxon>metagenomes</taxon>
        <taxon>ecological metagenomes</taxon>
    </lineage>
</organism>
<reference evidence="1" key="1">
    <citation type="journal article" date="2015" name="Nature">
        <title>Complex archaea that bridge the gap between prokaryotes and eukaryotes.</title>
        <authorList>
            <person name="Spang A."/>
            <person name="Saw J.H."/>
            <person name="Jorgensen S.L."/>
            <person name="Zaremba-Niedzwiedzka K."/>
            <person name="Martijn J."/>
            <person name="Lind A.E."/>
            <person name="van Eijk R."/>
            <person name="Schleper C."/>
            <person name="Guy L."/>
            <person name="Ettema T.J."/>
        </authorList>
    </citation>
    <scope>NUCLEOTIDE SEQUENCE</scope>
</reference>
<name>A0A0F9M0F7_9ZZZZ</name>
<sequence>MIPCPRCQPYLVAQYEARLLVARARLARAILRAERKELEAVHG</sequence>
<dbReference type="AlphaFoldDB" id="A0A0F9M0F7"/>
<accession>A0A0F9M0F7</accession>
<evidence type="ECO:0000313" key="1">
    <source>
        <dbReference type="EMBL" id="KKM92781.1"/>
    </source>
</evidence>
<protein>
    <submittedName>
        <fullName evidence="1">Uncharacterized protein</fullName>
    </submittedName>
</protein>